<sequence>MTPSTKLPNQPSKTNSLAIARLSFPVFVYLALSARGDEAVAFNPTLECLAVDIDPVGNLDDGRCKPVRVCMKYVPAKHLFGQKWCFGYKLLYGAQVLVIGQVFYPSIRCCMSMVDKSLPKYDCFCQIQELFYMPIIH</sequence>
<organism evidence="1 2">
    <name type="scientific">Brucella daejeonensis</name>
    <dbReference type="NCBI Taxonomy" id="659015"/>
    <lineage>
        <taxon>Bacteria</taxon>
        <taxon>Pseudomonadati</taxon>
        <taxon>Pseudomonadota</taxon>
        <taxon>Alphaproteobacteria</taxon>
        <taxon>Hyphomicrobiales</taxon>
        <taxon>Brucellaceae</taxon>
        <taxon>Brucella/Ochrobactrum group</taxon>
        <taxon>Brucella</taxon>
    </lineage>
</organism>
<dbReference type="Proteomes" id="UP000555546">
    <property type="component" value="Unassembled WGS sequence"/>
</dbReference>
<dbReference type="RefSeq" id="WP_183656972.1">
    <property type="nucleotide sequence ID" value="NZ_JACIJG010000023.1"/>
</dbReference>
<dbReference type="EMBL" id="JACIJG010000023">
    <property type="protein sequence ID" value="MBB5704075.1"/>
    <property type="molecule type" value="Genomic_DNA"/>
</dbReference>
<dbReference type="AlphaFoldDB" id="A0A7W9B0M4"/>
<evidence type="ECO:0000313" key="2">
    <source>
        <dbReference type="Proteomes" id="UP000555546"/>
    </source>
</evidence>
<name>A0A7W9B0M4_9HYPH</name>
<gene>
    <name evidence="1" type="ORF">FHS76_003990</name>
</gene>
<protein>
    <submittedName>
        <fullName evidence="1">Uncharacterized protein</fullName>
    </submittedName>
</protein>
<evidence type="ECO:0000313" key="1">
    <source>
        <dbReference type="EMBL" id="MBB5704075.1"/>
    </source>
</evidence>
<comment type="caution">
    <text evidence="1">The sequence shown here is derived from an EMBL/GenBank/DDBJ whole genome shotgun (WGS) entry which is preliminary data.</text>
</comment>
<proteinExistence type="predicted"/>
<reference evidence="1 2" key="1">
    <citation type="submission" date="2020-08" db="EMBL/GenBank/DDBJ databases">
        <title>Genomic Encyclopedia of Type Strains, Phase IV (KMG-IV): sequencing the most valuable type-strain genomes for metagenomic binning, comparative biology and taxonomic classification.</title>
        <authorList>
            <person name="Goeker M."/>
        </authorList>
    </citation>
    <scope>NUCLEOTIDE SEQUENCE [LARGE SCALE GENOMIC DNA]</scope>
    <source>
        <strain evidence="1 2">DSM 26944</strain>
    </source>
</reference>
<accession>A0A7W9B0M4</accession>
<keyword evidence="2" id="KW-1185">Reference proteome</keyword>